<evidence type="ECO:0000256" key="4">
    <source>
        <dbReference type="ARBA" id="ARBA00022989"/>
    </source>
</evidence>
<protein>
    <submittedName>
        <fullName evidence="8">Uncharacterized protein</fullName>
    </submittedName>
</protein>
<keyword evidence="5 7" id="KW-0472">Membrane</keyword>
<proteinExistence type="predicted"/>
<feature type="compositionally biased region" description="Basic and acidic residues" evidence="6">
    <location>
        <begin position="113"/>
        <end position="132"/>
    </location>
</feature>
<name>A0A5C5X4S2_9PLAN</name>
<feature type="transmembrane region" description="Helical" evidence="7">
    <location>
        <begin position="12"/>
        <end position="31"/>
    </location>
</feature>
<evidence type="ECO:0000313" key="9">
    <source>
        <dbReference type="Proteomes" id="UP000317243"/>
    </source>
</evidence>
<dbReference type="RefSeq" id="WP_231740611.1">
    <property type="nucleotide sequence ID" value="NZ_SIHI01000001.1"/>
</dbReference>
<evidence type="ECO:0000256" key="6">
    <source>
        <dbReference type="SAM" id="MobiDB-lite"/>
    </source>
</evidence>
<comment type="caution">
    <text evidence="8">The sequence shown here is derived from an EMBL/GenBank/DDBJ whole genome shotgun (WGS) entry which is preliminary data.</text>
</comment>
<evidence type="ECO:0000256" key="5">
    <source>
        <dbReference type="ARBA" id="ARBA00023136"/>
    </source>
</evidence>
<keyword evidence="2" id="KW-1003">Cell membrane</keyword>
<comment type="subcellular location">
    <subcellularLocation>
        <location evidence="1">Cell membrane</location>
        <topology evidence="1">Multi-pass membrane protein</topology>
    </subcellularLocation>
</comment>
<organism evidence="8 9">
    <name type="scientific">Thalassoglobus neptunius</name>
    <dbReference type="NCBI Taxonomy" id="1938619"/>
    <lineage>
        <taxon>Bacteria</taxon>
        <taxon>Pseudomonadati</taxon>
        <taxon>Planctomycetota</taxon>
        <taxon>Planctomycetia</taxon>
        <taxon>Planctomycetales</taxon>
        <taxon>Planctomycetaceae</taxon>
        <taxon>Thalassoglobus</taxon>
    </lineage>
</organism>
<feature type="transmembrane region" description="Helical" evidence="7">
    <location>
        <begin position="37"/>
        <end position="59"/>
    </location>
</feature>
<dbReference type="NCBIfam" id="TIGR02229">
    <property type="entry name" value="caa3_sub_IV"/>
    <property type="match status" value="1"/>
</dbReference>
<dbReference type="EMBL" id="SIHI01000001">
    <property type="protein sequence ID" value="TWT57321.1"/>
    <property type="molecule type" value="Genomic_DNA"/>
</dbReference>
<evidence type="ECO:0000256" key="1">
    <source>
        <dbReference type="ARBA" id="ARBA00004651"/>
    </source>
</evidence>
<gene>
    <name evidence="8" type="ORF">KOR42_06810</name>
</gene>
<dbReference type="InterPro" id="IPR005171">
    <property type="entry name" value="Cyt_c_oxidase_su4_prok"/>
</dbReference>
<reference evidence="8 9" key="1">
    <citation type="submission" date="2019-02" db="EMBL/GenBank/DDBJ databases">
        <title>Deep-cultivation of Planctomycetes and their phenomic and genomic characterization uncovers novel biology.</title>
        <authorList>
            <person name="Wiegand S."/>
            <person name="Jogler M."/>
            <person name="Boedeker C."/>
            <person name="Pinto D."/>
            <person name="Vollmers J."/>
            <person name="Rivas-Marin E."/>
            <person name="Kohn T."/>
            <person name="Peeters S.H."/>
            <person name="Heuer A."/>
            <person name="Rast P."/>
            <person name="Oberbeckmann S."/>
            <person name="Bunk B."/>
            <person name="Jeske O."/>
            <person name="Meyerdierks A."/>
            <person name="Storesund J.E."/>
            <person name="Kallscheuer N."/>
            <person name="Luecker S."/>
            <person name="Lage O.M."/>
            <person name="Pohl T."/>
            <person name="Merkel B.J."/>
            <person name="Hornburger P."/>
            <person name="Mueller R.-W."/>
            <person name="Bruemmer F."/>
            <person name="Labrenz M."/>
            <person name="Spormann A.M."/>
            <person name="Op Den Camp H."/>
            <person name="Overmann J."/>
            <person name="Amann R."/>
            <person name="Jetten M.S.M."/>
            <person name="Mascher T."/>
            <person name="Medema M.H."/>
            <person name="Devos D.P."/>
            <person name="Kaster A.-K."/>
            <person name="Ovreas L."/>
            <person name="Rohde M."/>
            <person name="Galperin M.Y."/>
            <person name="Jogler C."/>
        </authorList>
    </citation>
    <scope>NUCLEOTIDE SEQUENCE [LARGE SCALE GENOMIC DNA]</scope>
    <source>
        <strain evidence="8 9">KOR42</strain>
    </source>
</reference>
<feature type="region of interest" description="Disordered" evidence="6">
    <location>
        <begin position="111"/>
        <end position="138"/>
    </location>
</feature>
<keyword evidence="3 7" id="KW-0812">Transmembrane</keyword>
<evidence type="ECO:0000256" key="3">
    <source>
        <dbReference type="ARBA" id="ARBA00022692"/>
    </source>
</evidence>
<evidence type="ECO:0000256" key="2">
    <source>
        <dbReference type="ARBA" id="ARBA00022475"/>
    </source>
</evidence>
<feature type="transmembrane region" description="Helical" evidence="7">
    <location>
        <begin position="71"/>
        <end position="89"/>
    </location>
</feature>
<evidence type="ECO:0000313" key="8">
    <source>
        <dbReference type="EMBL" id="TWT57321.1"/>
    </source>
</evidence>
<dbReference type="Pfam" id="PF03626">
    <property type="entry name" value="COX4_pro"/>
    <property type="match status" value="1"/>
</dbReference>
<keyword evidence="4 7" id="KW-1133">Transmembrane helix</keyword>
<accession>A0A5C5X4S2</accession>
<dbReference type="Proteomes" id="UP000317243">
    <property type="component" value="Unassembled WGS sequence"/>
</dbReference>
<dbReference type="GO" id="GO:0005886">
    <property type="term" value="C:plasma membrane"/>
    <property type="evidence" value="ECO:0007669"/>
    <property type="project" value="UniProtKB-SubCell"/>
</dbReference>
<dbReference type="InterPro" id="IPR011743">
    <property type="entry name" value="Caa3_sub_IV"/>
</dbReference>
<dbReference type="AlphaFoldDB" id="A0A5C5X4S2"/>
<keyword evidence="9" id="KW-1185">Reference proteome</keyword>
<sequence>MDHAHDDSHPHVNYFGVFIALCICTAISVAFDLIEISPILLVGLVLAIALAKALFVMTYFMHLKFEGRWKFVVLAPTAVLAVGLMIALAPDMAMHYYTMDTPQSKMVVVTHGGDGHHSEEGDEGHHAEEEHASPSSSH</sequence>
<evidence type="ECO:0000256" key="7">
    <source>
        <dbReference type="SAM" id="Phobius"/>
    </source>
</evidence>